<comment type="caution">
    <text evidence="1">The sequence shown here is derived from an EMBL/GenBank/DDBJ whole genome shotgun (WGS) entry which is preliminary data.</text>
</comment>
<evidence type="ECO:0000313" key="1">
    <source>
        <dbReference type="EMBL" id="RFS45327.1"/>
    </source>
</evidence>
<dbReference type="AlphaFoldDB" id="A0A372FWZ8"/>
<keyword evidence="2" id="KW-1185">Reference proteome</keyword>
<accession>A0A372FWZ8</accession>
<dbReference type="OrthoDB" id="3387435at2"/>
<reference evidence="1 2" key="1">
    <citation type="submission" date="2018-08" db="EMBL/GenBank/DDBJ databases">
        <title>Verrucosispora craniellae sp. nov., isolated from a marine sponge in the South China Sea.</title>
        <authorList>
            <person name="Li L."/>
            <person name="Lin H.W."/>
        </authorList>
    </citation>
    <scope>NUCLEOTIDE SEQUENCE [LARGE SCALE GENOMIC DNA]</scope>
    <source>
        <strain evidence="1 2">LHW63014</strain>
    </source>
</reference>
<dbReference type="RefSeq" id="WP_117229165.1">
    <property type="nucleotide sequence ID" value="NZ_CP061725.1"/>
</dbReference>
<dbReference type="EMBL" id="QVFU01000018">
    <property type="protein sequence ID" value="RFS45327.1"/>
    <property type="molecule type" value="Genomic_DNA"/>
</dbReference>
<evidence type="ECO:0000313" key="2">
    <source>
        <dbReference type="Proteomes" id="UP000262621"/>
    </source>
</evidence>
<dbReference type="Proteomes" id="UP000262621">
    <property type="component" value="Unassembled WGS sequence"/>
</dbReference>
<sequence length="94" mass="10468">MRDAGADEEPRFVVHLTLRATDLVAAHLLTRALLRSLGPPPDVILGETTISVEGAPDVQHQVFCDRRMTYGRRCLLRPDHDGGCSRHPLRPLPH</sequence>
<gene>
    <name evidence="1" type="ORF">D0Q02_17870</name>
</gene>
<organism evidence="1 2">
    <name type="scientific">Micromonospora craniellae</name>
    <dbReference type="NCBI Taxonomy" id="2294034"/>
    <lineage>
        <taxon>Bacteria</taxon>
        <taxon>Bacillati</taxon>
        <taxon>Actinomycetota</taxon>
        <taxon>Actinomycetes</taxon>
        <taxon>Micromonosporales</taxon>
        <taxon>Micromonosporaceae</taxon>
        <taxon>Micromonospora</taxon>
    </lineage>
</organism>
<name>A0A372FWZ8_9ACTN</name>
<proteinExistence type="predicted"/>
<protein>
    <submittedName>
        <fullName evidence="1">Uncharacterized protein</fullName>
    </submittedName>
</protein>